<comment type="function">
    <text evidence="6">Required for the induction the katG gene for catalase. Involved in the response to hydrogen peroxide.</text>
</comment>
<evidence type="ECO:0000256" key="2">
    <source>
        <dbReference type="ARBA" id="ARBA00023015"/>
    </source>
</evidence>
<dbReference type="InterPro" id="IPR036390">
    <property type="entry name" value="WH_DNA-bd_sf"/>
</dbReference>
<dbReference type="FunFam" id="1.10.10.10:FF:000001">
    <property type="entry name" value="LysR family transcriptional regulator"/>
    <property type="match status" value="1"/>
</dbReference>
<keyword evidence="2" id="KW-0805">Transcription regulation</keyword>
<dbReference type="GO" id="GO:0005829">
    <property type="term" value="C:cytosol"/>
    <property type="evidence" value="ECO:0007669"/>
    <property type="project" value="TreeGrafter"/>
</dbReference>
<dbReference type="Gene3D" id="3.40.190.290">
    <property type="match status" value="1"/>
</dbReference>
<dbReference type="PANTHER" id="PTHR30419">
    <property type="entry name" value="HTH-TYPE TRANSCRIPTIONAL REGULATOR YBHD"/>
    <property type="match status" value="1"/>
</dbReference>
<evidence type="ECO:0000313" key="8">
    <source>
        <dbReference type="EMBL" id="QUR68160.1"/>
    </source>
</evidence>
<keyword evidence="4" id="KW-0804">Transcription</keyword>
<evidence type="ECO:0000256" key="6">
    <source>
        <dbReference type="ARBA" id="ARBA00056658"/>
    </source>
</evidence>
<evidence type="ECO:0000256" key="4">
    <source>
        <dbReference type="ARBA" id="ARBA00023163"/>
    </source>
</evidence>
<evidence type="ECO:0000313" key="9">
    <source>
        <dbReference type="Proteomes" id="UP000682202"/>
    </source>
</evidence>
<gene>
    <name evidence="8" type="ORF">F6B93_14680</name>
</gene>
<keyword evidence="9" id="KW-1185">Reference proteome</keyword>
<dbReference type="GO" id="GO:0003700">
    <property type="term" value="F:DNA-binding transcription factor activity"/>
    <property type="evidence" value="ECO:0007669"/>
    <property type="project" value="InterPro"/>
</dbReference>
<protein>
    <recommendedName>
        <fullName evidence="5">Probable hydrogen peroxide-inducible genes activator</fullName>
    </recommendedName>
</protein>
<dbReference type="PROSITE" id="PS50931">
    <property type="entry name" value="HTH_LYSR"/>
    <property type="match status" value="1"/>
</dbReference>
<feature type="domain" description="HTH lysR-type" evidence="7">
    <location>
        <begin position="1"/>
        <end position="58"/>
    </location>
</feature>
<reference evidence="8" key="1">
    <citation type="submission" date="2019-12" db="EMBL/GenBank/DDBJ databases">
        <title>Mycobacterium spongiae sp. nov.</title>
        <authorList>
            <person name="Stinear T."/>
        </authorList>
    </citation>
    <scope>NUCLEOTIDE SEQUENCE</scope>
    <source>
        <strain evidence="8">FSD4b-SM</strain>
    </source>
</reference>
<sequence>MEIRQLEYFVAVAEEANFTRAAHRVHVAQPAVSAQIRRLESELGQPLLDRSRRKVRLTTAGRAVLPHATAALTAVANIQTAVDDLTQLVRGKVSIGTVTPLEFDIPGLLADFNADHPAVEISYTTNTSDVLIENVQAGLLDVAIAAVGPDEQPAGLETTVVADETIVAAVRHADDLAAASTIALTALADRSLIALPVGTCIRRQLDNACAAAGVSPRIAFEANTSSTLAELAEHGLGVAIMPRSLGQNRAGMQLLTIAPELRVRLVLAWRSSSPISPATRALLDKARTRLVPTTTAGGDERPT</sequence>
<dbReference type="Proteomes" id="UP000682202">
    <property type="component" value="Chromosome"/>
</dbReference>
<dbReference type="InterPro" id="IPR000847">
    <property type="entry name" value="LysR_HTH_N"/>
</dbReference>
<dbReference type="PRINTS" id="PR00039">
    <property type="entry name" value="HTHLYSR"/>
</dbReference>
<evidence type="ECO:0000256" key="3">
    <source>
        <dbReference type="ARBA" id="ARBA00023125"/>
    </source>
</evidence>
<dbReference type="RefSeq" id="WP_211695735.1">
    <property type="nucleotide sequence ID" value="NZ_CP046600.1"/>
</dbReference>
<dbReference type="KEGG" id="mspg:F6B93_14680"/>
<dbReference type="Pfam" id="PF03466">
    <property type="entry name" value="LysR_substrate"/>
    <property type="match status" value="1"/>
</dbReference>
<proteinExistence type="inferred from homology"/>
<evidence type="ECO:0000256" key="5">
    <source>
        <dbReference type="ARBA" id="ARBA00040885"/>
    </source>
</evidence>
<dbReference type="SUPFAM" id="SSF46785">
    <property type="entry name" value="Winged helix' DNA-binding domain"/>
    <property type="match status" value="1"/>
</dbReference>
<dbReference type="InterPro" id="IPR050950">
    <property type="entry name" value="HTH-type_LysR_regulators"/>
</dbReference>
<organism evidence="8 9">
    <name type="scientific">Mycobacterium spongiae</name>
    <dbReference type="NCBI Taxonomy" id="886343"/>
    <lineage>
        <taxon>Bacteria</taxon>
        <taxon>Bacillati</taxon>
        <taxon>Actinomycetota</taxon>
        <taxon>Actinomycetes</taxon>
        <taxon>Mycobacteriales</taxon>
        <taxon>Mycobacteriaceae</taxon>
        <taxon>Mycobacterium</taxon>
    </lineage>
</organism>
<dbReference type="Pfam" id="PF00126">
    <property type="entry name" value="HTH_1"/>
    <property type="match status" value="1"/>
</dbReference>
<dbReference type="InterPro" id="IPR036388">
    <property type="entry name" value="WH-like_DNA-bd_sf"/>
</dbReference>
<evidence type="ECO:0000256" key="1">
    <source>
        <dbReference type="ARBA" id="ARBA00009437"/>
    </source>
</evidence>
<dbReference type="InterPro" id="IPR005119">
    <property type="entry name" value="LysR_subst-bd"/>
</dbReference>
<evidence type="ECO:0000259" key="7">
    <source>
        <dbReference type="PROSITE" id="PS50931"/>
    </source>
</evidence>
<dbReference type="AlphaFoldDB" id="A0A975JYP7"/>
<accession>A0A975JYP7</accession>
<keyword evidence="3" id="KW-0238">DNA-binding</keyword>
<dbReference type="SUPFAM" id="SSF53850">
    <property type="entry name" value="Periplasmic binding protein-like II"/>
    <property type="match status" value="1"/>
</dbReference>
<dbReference type="GO" id="GO:0003677">
    <property type="term" value="F:DNA binding"/>
    <property type="evidence" value="ECO:0007669"/>
    <property type="project" value="UniProtKB-KW"/>
</dbReference>
<dbReference type="Gene3D" id="1.10.10.10">
    <property type="entry name" value="Winged helix-like DNA-binding domain superfamily/Winged helix DNA-binding domain"/>
    <property type="match status" value="1"/>
</dbReference>
<comment type="similarity">
    <text evidence="1">Belongs to the LysR transcriptional regulatory family.</text>
</comment>
<name>A0A975JYP7_9MYCO</name>
<dbReference type="EMBL" id="CP046600">
    <property type="protein sequence ID" value="QUR68160.1"/>
    <property type="molecule type" value="Genomic_DNA"/>
</dbReference>